<feature type="region of interest" description="Disordered" evidence="1">
    <location>
        <begin position="61"/>
        <end position="91"/>
    </location>
</feature>
<dbReference type="Proteomes" id="UP001456524">
    <property type="component" value="Unassembled WGS sequence"/>
</dbReference>
<gene>
    <name evidence="2" type="ORF">IWX90DRAFT_411343</name>
</gene>
<accession>A0ABR1Y893</accession>
<evidence type="ECO:0000313" key="3">
    <source>
        <dbReference type="Proteomes" id="UP001456524"/>
    </source>
</evidence>
<comment type="caution">
    <text evidence="2">The sequence shown here is derived from an EMBL/GenBank/DDBJ whole genome shotgun (WGS) entry which is preliminary data.</text>
</comment>
<proteinExistence type="predicted"/>
<evidence type="ECO:0000256" key="1">
    <source>
        <dbReference type="SAM" id="MobiDB-lite"/>
    </source>
</evidence>
<protein>
    <submittedName>
        <fullName evidence="2">Uncharacterized protein</fullName>
    </submittedName>
</protein>
<sequence length="157" mass="18031">MLLRSPLPRYMYGRSLSILTLLRLTNAPWLPRQQSKNAASIVNVLHLICINFSSTSDYQPVSTLPSRMEPPHTHPMRHIPNETSQQINYNRRKRTTALTDQMREEWEEQKPRKTTSAQPCCYFTLKKTTTKAGEITTVPAQTQFGRRLNGSKNSPFG</sequence>
<evidence type="ECO:0000313" key="2">
    <source>
        <dbReference type="EMBL" id="KAK8177950.1"/>
    </source>
</evidence>
<dbReference type="EMBL" id="JBBWUH010000001">
    <property type="protein sequence ID" value="KAK8177950.1"/>
    <property type="molecule type" value="Genomic_DNA"/>
</dbReference>
<organism evidence="2 3">
    <name type="scientific">Phyllosticta citrichinensis</name>
    <dbReference type="NCBI Taxonomy" id="1130410"/>
    <lineage>
        <taxon>Eukaryota</taxon>
        <taxon>Fungi</taxon>
        <taxon>Dikarya</taxon>
        <taxon>Ascomycota</taxon>
        <taxon>Pezizomycotina</taxon>
        <taxon>Dothideomycetes</taxon>
        <taxon>Dothideomycetes incertae sedis</taxon>
        <taxon>Botryosphaeriales</taxon>
        <taxon>Phyllostictaceae</taxon>
        <taxon>Phyllosticta</taxon>
    </lineage>
</organism>
<name>A0ABR1Y893_9PEZI</name>
<reference evidence="2 3" key="1">
    <citation type="journal article" date="2022" name="G3 (Bethesda)">
        <title>Enemy or ally: a genomic approach to elucidate the lifestyle of Phyllosticta citrichinaensis.</title>
        <authorList>
            <person name="Buijs V.A."/>
            <person name="Groenewald J.Z."/>
            <person name="Haridas S."/>
            <person name="LaButti K.M."/>
            <person name="Lipzen A."/>
            <person name="Martin F.M."/>
            <person name="Barry K."/>
            <person name="Grigoriev I.V."/>
            <person name="Crous P.W."/>
            <person name="Seidl M.F."/>
        </authorList>
    </citation>
    <scope>NUCLEOTIDE SEQUENCE [LARGE SCALE GENOMIC DNA]</scope>
    <source>
        <strain evidence="2 3">CBS 129764</strain>
    </source>
</reference>
<keyword evidence="3" id="KW-1185">Reference proteome</keyword>